<organism evidence="2 3">
    <name type="scientific">Liparis tanakae</name>
    <name type="common">Tanaka's snailfish</name>
    <dbReference type="NCBI Taxonomy" id="230148"/>
    <lineage>
        <taxon>Eukaryota</taxon>
        <taxon>Metazoa</taxon>
        <taxon>Chordata</taxon>
        <taxon>Craniata</taxon>
        <taxon>Vertebrata</taxon>
        <taxon>Euteleostomi</taxon>
        <taxon>Actinopterygii</taxon>
        <taxon>Neopterygii</taxon>
        <taxon>Teleostei</taxon>
        <taxon>Neoteleostei</taxon>
        <taxon>Acanthomorphata</taxon>
        <taxon>Eupercaria</taxon>
        <taxon>Perciformes</taxon>
        <taxon>Cottioidei</taxon>
        <taxon>Cottales</taxon>
        <taxon>Liparidae</taxon>
        <taxon>Liparis</taxon>
    </lineage>
</organism>
<dbReference type="AlphaFoldDB" id="A0A4Z2EG01"/>
<evidence type="ECO:0000313" key="3">
    <source>
        <dbReference type="Proteomes" id="UP000314294"/>
    </source>
</evidence>
<keyword evidence="3" id="KW-1185">Reference proteome</keyword>
<dbReference type="Proteomes" id="UP000314294">
    <property type="component" value="Unassembled WGS sequence"/>
</dbReference>
<sequence length="114" mass="12693">MGMFIKPGCWRETAETGELRHGSAVCTPPSFGQGNAMILREEGEEEEEEEEEEGGGRQREQRRVSPRGPRTSWLSDRPPHPPPPKPRLPLLPDCPFMSGTSSRLKGRGPVFALQ</sequence>
<accession>A0A4Z2EG01</accession>
<proteinExistence type="predicted"/>
<protein>
    <submittedName>
        <fullName evidence="2">Uncharacterized protein</fullName>
    </submittedName>
</protein>
<feature type="compositionally biased region" description="Basic and acidic residues" evidence="1">
    <location>
        <begin position="54"/>
        <end position="63"/>
    </location>
</feature>
<name>A0A4Z2EG01_9TELE</name>
<evidence type="ECO:0000313" key="2">
    <source>
        <dbReference type="EMBL" id="TNN27242.1"/>
    </source>
</evidence>
<dbReference type="EMBL" id="SRLO01008653">
    <property type="protein sequence ID" value="TNN27242.1"/>
    <property type="molecule type" value="Genomic_DNA"/>
</dbReference>
<evidence type="ECO:0000256" key="1">
    <source>
        <dbReference type="SAM" id="MobiDB-lite"/>
    </source>
</evidence>
<gene>
    <name evidence="2" type="ORF">EYF80_062615</name>
</gene>
<feature type="compositionally biased region" description="Pro residues" evidence="1">
    <location>
        <begin position="80"/>
        <end position="89"/>
    </location>
</feature>
<feature type="region of interest" description="Disordered" evidence="1">
    <location>
        <begin position="17"/>
        <end position="114"/>
    </location>
</feature>
<comment type="caution">
    <text evidence="2">The sequence shown here is derived from an EMBL/GenBank/DDBJ whole genome shotgun (WGS) entry which is preliminary data.</text>
</comment>
<reference evidence="2 3" key="1">
    <citation type="submission" date="2019-03" db="EMBL/GenBank/DDBJ databases">
        <title>First draft genome of Liparis tanakae, snailfish: a comprehensive survey of snailfish specific genes.</title>
        <authorList>
            <person name="Kim W."/>
            <person name="Song I."/>
            <person name="Jeong J.-H."/>
            <person name="Kim D."/>
            <person name="Kim S."/>
            <person name="Ryu S."/>
            <person name="Song J.Y."/>
            <person name="Lee S.K."/>
        </authorList>
    </citation>
    <scope>NUCLEOTIDE SEQUENCE [LARGE SCALE GENOMIC DNA]</scope>
    <source>
        <tissue evidence="2">Muscle</tissue>
    </source>
</reference>
<feature type="compositionally biased region" description="Acidic residues" evidence="1">
    <location>
        <begin position="42"/>
        <end position="53"/>
    </location>
</feature>